<dbReference type="InterPro" id="IPR003231">
    <property type="entry name" value="ACP"/>
</dbReference>
<dbReference type="RefSeq" id="WP_168988547.1">
    <property type="nucleotide sequence ID" value="NZ_CAWPHM010000305.1"/>
</dbReference>
<dbReference type="EMBL" id="WTVM01000077">
    <property type="protein sequence ID" value="NMG03848.1"/>
    <property type="molecule type" value="Genomic_DNA"/>
</dbReference>
<comment type="caution">
    <text evidence="5">The sequence shown here is derived from an EMBL/GenBank/DDBJ whole genome shotgun (WGS) entry which is preliminary data.</text>
</comment>
<gene>
    <name evidence="3" type="primary">acpP</name>
    <name evidence="5" type="ORF">GPA21_12840</name>
</gene>
<comment type="pathway">
    <text evidence="3">Lipid metabolism; fatty acid biosynthesis.</text>
</comment>
<dbReference type="GO" id="GO:0000036">
    <property type="term" value="F:acyl carrier activity"/>
    <property type="evidence" value="ECO:0007669"/>
    <property type="project" value="UniProtKB-UniRule"/>
</dbReference>
<comment type="subcellular location">
    <subcellularLocation>
        <location evidence="3">Cytoplasm</location>
    </subcellularLocation>
</comment>
<dbReference type="InterPro" id="IPR009081">
    <property type="entry name" value="PP-bd_ACP"/>
</dbReference>
<dbReference type="NCBIfam" id="NF003757">
    <property type="entry name" value="PRK05350.1"/>
    <property type="match status" value="1"/>
</dbReference>
<dbReference type="AlphaFoldDB" id="A0A972JB86"/>
<protein>
    <recommendedName>
        <fullName evidence="3">Acyl carrier protein</fullName>
        <shortName evidence="3">ACP</shortName>
    </recommendedName>
</protein>
<keyword evidence="1 3" id="KW-0596">Phosphopantetheine</keyword>
<evidence type="ECO:0000256" key="2">
    <source>
        <dbReference type="ARBA" id="ARBA00022553"/>
    </source>
</evidence>
<sequence>MTDQDLLDQLRAILVENFEIDADAVTPDAHLYETLGLDSIDAVDLAIKIQQLTGKRIKAEDFKHVRTVGDVLSTARELMTA</sequence>
<accession>A0A972JB86</accession>
<name>A0A972JB86_9RHOO</name>
<comment type="function">
    <text evidence="3">Carrier of the growing fatty acid chain in fatty acid biosynthesis.</text>
</comment>
<evidence type="ECO:0000313" key="6">
    <source>
        <dbReference type="Proteomes" id="UP000599523"/>
    </source>
</evidence>
<organism evidence="5 6">
    <name type="scientific">Azoarcus taiwanensis</name>
    <dbReference type="NCBI Taxonomy" id="666964"/>
    <lineage>
        <taxon>Bacteria</taxon>
        <taxon>Pseudomonadati</taxon>
        <taxon>Pseudomonadota</taxon>
        <taxon>Betaproteobacteria</taxon>
        <taxon>Rhodocyclales</taxon>
        <taxon>Zoogloeaceae</taxon>
        <taxon>Azoarcus</taxon>
    </lineage>
</organism>
<dbReference type="HAMAP" id="MF_01217">
    <property type="entry name" value="Acyl_carrier"/>
    <property type="match status" value="1"/>
</dbReference>
<dbReference type="GO" id="GO:0005737">
    <property type="term" value="C:cytoplasm"/>
    <property type="evidence" value="ECO:0007669"/>
    <property type="project" value="UniProtKB-SubCell"/>
</dbReference>
<evidence type="ECO:0000256" key="3">
    <source>
        <dbReference type="HAMAP-Rule" id="MF_01217"/>
    </source>
</evidence>
<feature type="modified residue" description="O-(pantetheine 4'-phosphoryl)serine" evidence="3">
    <location>
        <position position="39"/>
    </location>
</feature>
<keyword evidence="3" id="KW-0275">Fatty acid biosynthesis</keyword>
<dbReference type="SUPFAM" id="SSF47336">
    <property type="entry name" value="ACP-like"/>
    <property type="match status" value="1"/>
</dbReference>
<evidence type="ECO:0000256" key="1">
    <source>
        <dbReference type="ARBA" id="ARBA00022450"/>
    </source>
</evidence>
<dbReference type="Gene3D" id="1.10.1200.10">
    <property type="entry name" value="ACP-like"/>
    <property type="match status" value="1"/>
</dbReference>
<keyword evidence="3" id="KW-0963">Cytoplasm</keyword>
<keyword evidence="3" id="KW-0444">Lipid biosynthesis</keyword>
<reference evidence="5" key="1">
    <citation type="submission" date="2019-12" db="EMBL/GenBank/DDBJ databases">
        <title>Comparative genomics gives insights into the taxonomy of the Azoarcus-Aromatoleum group and reveals separate origins of nif in the plant-associated Azoarcus and non-plant-associated Aromatoleum sub-groups.</title>
        <authorList>
            <person name="Lafos M."/>
            <person name="Maluk M."/>
            <person name="Batista M."/>
            <person name="Junghare M."/>
            <person name="Carmona M."/>
            <person name="Faoro H."/>
            <person name="Cruz L.M."/>
            <person name="Battistoni F."/>
            <person name="De Souza E."/>
            <person name="Pedrosa F."/>
            <person name="Chen W.-M."/>
            <person name="Poole P.S."/>
            <person name="Dixon R.A."/>
            <person name="James E.K."/>
        </authorList>
    </citation>
    <scope>NUCLEOTIDE SEQUENCE</scope>
    <source>
        <strain evidence="5">NSC3</strain>
    </source>
</reference>
<dbReference type="Pfam" id="PF00550">
    <property type="entry name" value="PP-binding"/>
    <property type="match status" value="1"/>
</dbReference>
<keyword evidence="3" id="KW-0443">Lipid metabolism</keyword>
<comment type="similarity">
    <text evidence="3">Belongs to the acyl carrier protein (ACP) family.</text>
</comment>
<keyword evidence="2 3" id="KW-0597">Phosphoprotein</keyword>
<keyword evidence="6" id="KW-1185">Reference proteome</keyword>
<comment type="PTM">
    <text evidence="3">4'-phosphopantetheine is transferred from CoA to a specific serine of apo-ACP by AcpS. This modification is essential for activity because fatty acids are bound in thioester linkage to the sulfhydryl of the prosthetic group.</text>
</comment>
<evidence type="ECO:0000313" key="5">
    <source>
        <dbReference type="EMBL" id="NMG03848.1"/>
    </source>
</evidence>
<dbReference type="Proteomes" id="UP000599523">
    <property type="component" value="Unassembled WGS sequence"/>
</dbReference>
<proteinExistence type="inferred from homology"/>
<feature type="domain" description="Carrier" evidence="4">
    <location>
        <begin position="4"/>
        <end position="79"/>
    </location>
</feature>
<keyword evidence="3" id="KW-0276">Fatty acid metabolism</keyword>
<evidence type="ECO:0000259" key="4">
    <source>
        <dbReference type="PROSITE" id="PS50075"/>
    </source>
</evidence>
<dbReference type="InterPro" id="IPR036736">
    <property type="entry name" value="ACP-like_sf"/>
</dbReference>
<dbReference type="PROSITE" id="PS50075">
    <property type="entry name" value="CARRIER"/>
    <property type="match status" value="1"/>
</dbReference>